<dbReference type="Pfam" id="PF00254">
    <property type="entry name" value="FKBP_C"/>
    <property type="match status" value="1"/>
</dbReference>
<evidence type="ECO:0000256" key="2">
    <source>
        <dbReference type="ARBA" id="ARBA00006577"/>
    </source>
</evidence>
<dbReference type="PANTHER" id="PTHR43811:SF57">
    <property type="entry name" value="FKBP-TYPE PEPTIDYL-PROLYL CIS-TRANS ISOMERASE FKPA-RELATED"/>
    <property type="match status" value="1"/>
</dbReference>
<evidence type="ECO:0000313" key="11">
    <source>
        <dbReference type="EMBL" id="SMO40286.1"/>
    </source>
</evidence>
<evidence type="ECO:0000256" key="7">
    <source>
        <dbReference type="RuleBase" id="RU003915"/>
    </source>
</evidence>
<evidence type="ECO:0000256" key="8">
    <source>
        <dbReference type="SAM" id="MobiDB-lite"/>
    </source>
</evidence>
<dbReference type="GO" id="GO:0016020">
    <property type="term" value="C:membrane"/>
    <property type="evidence" value="ECO:0007669"/>
    <property type="project" value="InterPro"/>
</dbReference>
<keyword evidence="5 6" id="KW-0413">Isomerase</keyword>
<name>A0A521AZQ4_9BACT</name>
<dbReference type="Gene3D" id="1.10.287.460">
    <property type="entry name" value="Peptidyl-prolyl cis-trans isomerase, FKBP-type, N-terminal domain"/>
    <property type="match status" value="1"/>
</dbReference>
<keyword evidence="3 9" id="KW-0732">Signal</keyword>
<dbReference type="EC" id="5.2.1.8" evidence="7"/>
<evidence type="ECO:0000313" key="12">
    <source>
        <dbReference type="Proteomes" id="UP000317593"/>
    </source>
</evidence>
<reference evidence="11 12" key="1">
    <citation type="submission" date="2017-05" db="EMBL/GenBank/DDBJ databases">
        <authorList>
            <person name="Varghese N."/>
            <person name="Submissions S."/>
        </authorList>
    </citation>
    <scope>NUCLEOTIDE SEQUENCE [LARGE SCALE GENOMIC DNA]</scope>
    <source>
        <strain evidence="11 12">DSM 21194</strain>
    </source>
</reference>
<dbReference type="PANTHER" id="PTHR43811">
    <property type="entry name" value="FKBP-TYPE PEPTIDYL-PROLYL CIS-TRANS ISOMERASE FKPA"/>
    <property type="match status" value="1"/>
</dbReference>
<dbReference type="FunFam" id="3.10.50.40:FF:000006">
    <property type="entry name" value="Peptidyl-prolyl cis-trans isomerase"/>
    <property type="match status" value="1"/>
</dbReference>
<keyword evidence="4 6" id="KW-0697">Rotamase</keyword>
<organism evidence="11 12">
    <name type="scientific">Fodinibius sediminis</name>
    <dbReference type="NCBI Taxonomy" id="1214077"/>
    <lineage>
        <taxon>Bacteria</taxon>
        <taxon>Pseudomonadati</taxon>
        <taxon>Balneolota</taxon>
        <taxon>Balneolia</taxon>
        <taxon>Balneolales</taxon>
        <taxon>Balneolaceae</taxon>
        <taxon>Fodinibius</taxon>
    </lineage>
</organism>
<protein>
    <recommendedName>
        <fullName evidence="7">Peptidyl-prolyl cis-trans isomerase</fullName>
        <ecNumber evidence="7">5.2.1.8</ecNumber>
    </recommendedName>
</protein>
<feature type="chain" id="PRO_5021973154" description="Peptidyl-prolyl cis-trans isomerase" evidence="9">
    <location>
        <begin position="23"/>
        <end position="251"/>
    </location>
</feature>
<comment type="catalytic activity">
    <reaction evidence="1 6 7">
        <text>[protein]-peptidylproline (omega=180) = [protein]-peptidylproline (omega=0)</text>
        <dbReference type="Rhea" id="RHEA:16237"/>
        <dbReference type="Rhea" id="RHEA-COMP:10747"/>
        <dbReference type="Rhea" id="RHEA-COMP:10748"/>
        <dbReference type="ChEBI" id="CHEBI:83833"/>
        <dbReference type="ChEBI" id="CHEBI:83834"/>
        <dbReference type="EC" id="5.2.1.8"/>
    </reaction>
</comment>
<proteinExistence type="inferred from homology"/>
<evidence type="ECO:0000256" key="9">
    <source>
        <dbReference type="SAM" id="SignalP"/>
    </source>
</evidence>
<evidence type="ECO:0000259" key="10">
    <source>
        <dbReference type="PROSITE" id="PS50059"/>
    </source>
</evidence>
<evidence type="ECO:0000256" key="6">
    <source>
        <dbReference type="PROSITE-ProRule" id="PRU00277"/>
    </source>
</evidence>
<dbReference type="InterPro" id="IPR046357">
    <property type="entry name" value="PPIase_dom_sf"/>
</dbReference>
<feature type="region of interest" description="Disordered" evidence="8">
    <location>
        <begin position="105"/>
        <end position="129"/>
    </location>
</feature>
<dbReference type="GO" id="GO:0003755">
    <property type="term" value="F:peptidyl-prolyl cis-trans isomerase activity"/>
    <property type="evidence" value="ECO:0007669"/>
    <property type="project" value="UniProtKB-UniRule"/>
</dbReference>
<evidence type="ECO:0000256" key="4">
    <source>
        <dbReference type="ARBA" id="ARBA00023110"/>
    </source>
</evidence>
<evidence type="ECO:0000256" key="3">
    <source>
        <dbReference type="ARBA" id="ARBA00022729"/>
    </source>
</evidence>
<dbReference type="InterPro" id="IPR001179">
    <property type="entry name" value="PPIase_FKBP_dom"/>
</dbReference>
<dbReference type="PROSITE" id="PS51257">
    <property type="entry name" value="PROKAR_LIPOPROTEIN"/>
    <property type="match status" value="1"/>
</dbReference>
<evidence type="ECO:0000256" key="5">
    <source>
        <dbReference type="ARBA" id="ARBA00023235"/>
    </source>
</evidence>
<dbReference type="AlphaFoldDB" id="A0A521AZQ4"/>
<dbReference type="EMBL" id="FXTH01000002">
    <property type="protein sequence ID" value="SMO40286.1"/>
    <property type="molecule type" value="Genomic_DNA"/>
</dbReference>
<sequence length="251" mass="27502">MISQKITLLFSMLFGAILFSFAGCNSDSGSATTDVSLETNIDSVSYSLGYQIASMSLKRQGMTDINADKFASGLKSALEDKDAAISQSEMQQVVQSYQMKAQQQAQQQQQQEAQENKKKEEEFLAENKNNEGVQVTESGLQYRILEEGSGVSPDSSDEVRVHYEGTLLDGTQFDSSYERGEPVEFPLNQVIPGWTEGLQLMKEGGKYKFWIPSALGYGPNPRPGGPIGPNETLIFEVELLEVNPSDSASAN</sequence>
<dbReference type="SUPFAM" id="SSF54534">
    <property type="entry name" value="FKBP-like"/>
    <property type="match status" value="1"/>
</dbReference>
<dbReference type="InterPro" id="IPR036944">
    <property type="entry name" value="PPIase_FKBP_N_sf"/>
</dbReference>
<keyword evidence="12" id="KW-1185">Reference proteome</keyword>
<dbReference type="PROSITE" id="PS50059">
    <property type="entry name" value="FKBP_PPIASE"/>
    <property type="match status" value="1"/>
</dbReference>
<comment type="similarity">
    <text evidence="2 7">Belongs to the FKBP-type PPIase family.</text>
</comment>
<dbReference type="InterPro" id="IPR000774">
    <property type="entry name" value="PPIase_FKBP_N"/>
</dbReference>
<accession>A0A521AZQ4</accession>
<dbReference type="PRINTS" id="PR01730">
    <property type="entry name" value="INFPOTNTIATR"/>
</dbReference>
<dbReference type="GO" id="GO:0006457">
    <property type="term" value="P:protein folding"/>
    <property type="evidence" value="ECO:0007669"/>
    <property type="project" value="InterPro"/>
</dbReference>
<feature type="domain" description="PPIase FKBP-type" evidence="10">
    <location>
        <begin position="156"/>
        <end position="243"/>
    </location>
</feature>
<dbReference type="Proteomes" id="UP000317593">
    <property type="component" value="Unassembled WGS sequence"/>
</dbReference>
<dbReference type="Gene3D" id="3.10.50.40">
    <property type="match status" value="1"/>
</dbReference>
<dbReference type="Pfam" id="PF01346">
    <property type="entry name" value="FKBP_N"/>
    <property type="match status" value="1"/>
</dbReference>
<feature type="signal peptide" evidence="9">
    <location>
        <begin position="1"/>
        <end position="22"/>
    </location>
</feature>
<dbReference type="InterPro" id="IPR008104">
    <property type="entry name" value="INFPOTNTIATR"/>
</dbReference>
<gene>
    <name evidence="11" type="ORF">SAMN06265218_10231</name>
</gene>
<dbReference type="RefSeq" id="WP_221929880.1">
    <property type="nucleotide sequence ID" value="NZ_FXTH01000002.1"/>
</dbReference>
<evidence type="ECO:0000256" key="1">
    <source>
        <dbReference type="ARBA" id="ARBA00000971"/>
    </source>
</evidence>